<dbReference type="FunCoup" id="A0A0Q3R334">
    <property type="interactions" value="214"/>
</dbReference>
<feature type="region of interest" description="Disordered" evidence="1">
    <location>
        <begin position="66"/>
        <end position="116"/>
    </location>
</feature>
<feature type="domain" description="DUF3741" evidence="3">
    <location>
        <begin position="47"/>
        <end position="69"/>
    </location>
</feature>
<reference evidence="4" key="2">
    <citation type="submission" date="2017-06" db="EMBL/GenBank/DDBJ databases">
        <title>WGS assembly of Brachypodium distachyon.</title>
        <authorList>
            <consortium name="The International Brachypodium Initiative"/>
            <person name="Lucas S."/>
            <person name="Harmon-Smith M."/>
            <person name="Lail K."/>
            <person name="Tice H."/>
            <person name="Grimwood J."/>
            <person name="Bruce D."/>
            <person name="Barry K."/>
            <person name="Shu S."/>
            <person name="Lindquist E."/>
            <person name="Wang M."/>
            <person name="Pitluck S."/>
            <person name="Vogel J.P."/>
            <person name="Garvin D.F."/>
            <person name="Mockler T.C."/>
            <person name="Schmutz J."/>
            <person name="Rokhsar D."/>
            <person name="Bevan M.W."/>
        </authorList>
    </citation>
    <scope>NUCLEOTIDE SEQUENCE</scope>
    <source>
        <strain evidence="4">Bd21</strain>
    </source>
</reference>
<dbReference type="STRING" id="15368.A0A0Q3R334"/>
<dbReference type="Gramene" id="KQK07890">
    <property type="protein sequence ID" value="KQK07890"/>
    <property type="gene ID" value="BRADI_2g38250v3"/>
</dbReference>
<feature type="chain" id="PRO_5043129578" description="DUF3741 domain-containing protein" evidence="2">
    <location>
        <begin position="22"/>
        <end position="378"/>
    </location>
</feature>
<dbReference type="EnsemblPlants" id="KQK07890">
    <property type="protein sequence ID" value="KQK07890"/>
    <property type="gene ID" value="BRADI_2g38250v3"/>
</dbReference>
<dbReference type="Pfam" id="PF14383">
    <property type="entry name" value="VARLMGL"/>
    <property type="match status" value="1"/>
</dbReference>
<keyword evidence="2" id="KW-0732">Signal</keyword>
<organism evidence="4">
    <name type="scientific">Brachypodium distachyon</name>
    <name type="common">Purple false brome</name>
    <name type="synonym">Trachynia distachya</name>
    <dbReference type="NCBI Taxonomy" id="15368"/>
    <lineage>
        <taxon>Eukaryota</taxon>
        <taxon>Viridiplantae</taxon>
        <taxon>Streptophyta</taxon>
        <taxon>Embryophyta</taxon>
        <taxon>Tracheophyta</taxon>
        <taxon>Spermatophyta</taxon>
        <taxon>Magnoliopsida</taxon>
        <taxon>Liliopsida</taxon>
        <taxon>Poales</taxon>
        <taxon>Poaceae</taxon>
        <taxon>BOP clade</taxon>
        <taxon>Pooideae</taxon>
        <taxon>Stipodae</taxon>
        <taxon>Brachypodieae</taxon>
        <taxon>Brachypodium</taxon>
    </lineage>
</organism>
<dbReference type="InterPro" id="IPR032795">
    <property type="entry name" value="DUF3741-assoc"/>
</dbReference>
<name>A0A0Q3R334_BRADI</name>
<dbReference type="KEGG" id="bdi:104583252"/>
<evidence type="ECO:0000313" key="5">
    <source>
        <dbReference type="EnsemblPlants" id="KQK07890"/>
    </source>
</evidence>
<dbReference type="GeneID" id="104583252"/>
<feature type="compositionally biased region" description="Low complexity" evidence="1">
    <location>
        <begin position="84"/>
        <end position="94"/>
    </location>
</feature>
<evidence type="ECO:0000256" key="2">
    <source>
        <dbReference type="SAM" id="SignalP"/>
    </source>
</evidence>
<evidence type="ECO:0000256" key="1">
    <source>
        <dbReference type="SAM" id="MobiDB-lite"/>
    </source>
</evidence>
<reference evidence="5" key="3">
    <citation type="submission" date="2018-08" db="UniProtKB">
        <authorList>
            <consortium name="EnsemblPlants"/>
        </authorList>
    </citation>
    <scope>IDENTIFICATION</scope>
    <source>
        <strain evidence="5">cv. Bd21</strain>
    </source>
</reference>
<dbReference type="OrthoDB" id="1924799at2759"/>
<dbReference type="PANTHER" id="PTHR35499">
    <property type="entry name" value="OS05G0128300 PROTEIN"/>
    <property type="match status" value="1"/>
</dbReference>
<sequence length="378" mass="41538">MAKLAAHSSSFALGFLRRLLCAHTAGESADTAQKHRGGGGDAAAAPEEGAEARSPCIVARLMGLDAMPTPARDDSPRQLRRSRSASSAEGRSSSPPTPPCRFWDGPRPRVVRTTSSSFRDRPAYLRPENDEFLLLSFSPDDKDDDDKAAEEGFFQVASARYDGGDETGKIQRRGRRRVSRRRRRCGDEEAEAGPGRSSSRRPATAGGLQQQNSSPVSVLEARDGQEEESTTTMTTTTSSSSSSSIDEVEPAEEPWSPTSGENWLALREHQGLRRKLLQPHSEDLSGGLPPAPAVPRTSHVSNFSYGERRGMRLLNKVEVIAPDATSIWRNICRLLEKDICGMKWEARDDGDLATEMEREILDQLICEETDELMQLIMV</sequence>
<evidence type="ECO:0000313" key="4">
    <source>
        <dbReference type="EMBL" id="KQK07890.1"/>
    </source>
</evidence>
<gene>
    <name evidence="5" type="primary">LOC104583252</name>
    <name evidence="4" type="ORF">BRADI_2g38250v3</name>
</gene>
<dbReference type="Proteomes" id="UP000008810">
    <property type="component" value="Chromosome 2"/>
</dbReference>
<dbReference type="PANTHER" id="PTHR35499:SF1">
    <property type="entry name" value="DUF3741 DOMAIN-CONTAINING PROTEIN"/>
    <property type="match status" value="1"/>
</dbReference>
<reference evidence="4 5" key="1">
    <citation type="journal article" date="2010" name="Nature">
        <title>Genome sequencing and analysis of the model grass Brachypodium distachyon.</title>
        <authorList>
            <consortium name="International Brachypodium Initiative"/>
        </authorList>
    </citation>
    <scope>NUCLEOTIDE SEQUENCE [LARGE SCALE GENOMIC DNA]</scope>
    <source>
        <strain evidence="4 5">Bd21</strain>
    </source>
</reference>
<feature type="compositionally biased region" description="Low complexity" evidence="1">
    <location>
        <begin position="230"/>
        <end position="244"/>
    </location>
</feature>
<feature type="compositionally biased region" description="Polar residues" evidence="1">
    <location>
        <begin position="196"/>
        <end position="216"/>
    </location>
</feature>
<dbReference type="EMBL" id="CM000881">
    <property type="protein sequence ID" value="KQK07890.1"/>
    <property type="molecule type" value="Genomic_DNA"/>
</dbReference>
<evidence type="ECO:0000259" key="3">
    <source>
        <dbReference type="Pfam" id="PF14383"/>
    </source>
</evidence>
<dbReference type="AlphaFoldDB" id="A0A0Q3R334"/>
<feature type="region of interest" description="Disordered" evidence="1">
    <location>
        <begin position="29"/>
        <end position="52"/>
    </location>
</feature>
<evidence type="ECO:0000313" key="6">
    <source>
        <dbReference type="Proteomes" id="UP000008810"/>
    </source>
</evidence>
<feature type="compositionally biased region" description="Basic residues" evidence="1">
    <location>
        <begin position="170"/>
        <end position="184"/>
    </location>
</feature>
<accession>A0A0Q3R334</accession>
<keyword evidence="6" id="KW-1185">Reference proteome</keyword>
<feature type="region of interest" description="Disordered" evidence="1">
    <location>
        <begin position="159"/>
        <end position="260"/>
    </location>
</feature>
<feature type="signal peptide" evidence="2">
    <location>
        <begin position="1"/>
        <end position="21"/>
    </location>
</feature>
<dbReference type="RefSeq" id="XP_014755343.1">
    <property type="nucleotide sequence ID" value="XM_014899857.2"/>
</dbReference>
<proteinExistence type="predicted"/>
<protein>
    <recommendedName>
        <fullName evidence="3">DUF3741 domain-containing protein</fullName>
    </recommendedName>
</protein>